<dbReference type="Proteomes" id="UP001141806">
    <property type="component" value="Unassembled WGS sequence"/>
</dbReference>
<protein>
    <submittedName>
        <fullName evidence="1">Uncharacterized protein</fullName>
    </submittedName>
</protein>
<sequence length="102" mass="11621">MELEPFNRHTYRYIGMHADLKQFLPIRHPRTIPSPISRTTTFAGTPCETSFITTSCLRFSPMPRNIIDLAWKHKKFPPPPDDVIVAVPQLQLQGGFARLGFG</sequence>
<dbReference type="EMBL" id="JAMYWD010000012">
    <property type="protein sequence ID" value="KAJ4952266.1"/>
    <property type="molecule type" value="Genomic_DNA"/>
</dbReference>
<organism evidence="1 2">
    <name type="scientific">Protea cynaroides</name>
    <dbReference type="NCBI Taxonomy" id="273540"/>
    <lineage>
        <taxon>Eukaryota</taxon>
        <taxon>Viridiplantae</taxon>
        <taxon>Streptophyta</taxon>
        <taxon>Embryophyta</taxon>
        <taxon>Tracheophyta</taxon>
        <taxon>Spermatophyta</taxon>
        <taxon>Magnoliopsida</taxon>
        <taxon>Proteales</taxon>
        <taxon>Proteaceae</taxon>
        <taxon>Protea</taxon>
    </lineage>
</organism>
<evidence type="ECO:0000313" key="1">
    <source>
        <dbReference type="EMBL" id="KAJ4952266.1"/>
    </source>
</evidence>
<dbReference type="AlphaFoldDB" id="A0A9Q0GQJ7"/>
<comment type="caution">
    <text evidence="1">The sequence shown here is derived from an EMBL/GenBank/DDBJ whole genome shotgun (WGS) entry which is preliminary data.</text>
</comment>
<accession>A0A9Q0GQJ7</accession>
<reference evidence="1" key="1">
    <citation type="journal article" date="2023" name="Plant J.">
        <title>The genome of the king protea, Protea cynaroides.</title>
        <authorList>
            <person name="Chang J."/>
            <person name="Duong T.A."/>
            <person name="Schoeman C."/>
            <person name="Ma X."/>
            <person name="Roodt D."/>
            <person name="Barker N."/>
            <person name="Li Z."/>
            <person name="Van de Peer Y."/>
            <person name="Mizrachi E."/>
        </authorList>
    </citation>
    <scope>NUCLEOTIDE SEQUENCE</scope>
    <source>
        <tissue evidence="1">Young leaves</tissue>
    </source>
</reference>
<gene>
    <name evidence="1" type="ORF">NE237_029098</name>
</gene>
<keyword evidence="2" id="KW-1185">Reference proteome</keyword>
<evidence type="ECO:0000313" key="2">
    <source>
        <dbReference type="Proteomes" id="UP001141806"/>
    </source>
</evidence>
<proteinExistence type="predicted"/>
<name>A0A9Q0GQJ7_9MAGN</name>